<dbReference type="GO" id="GO:0005524">
    <property type="term" value="F:ATP binding"/>
    <property type="evidence" value="ECO:0007669"/>
    <property type="project" value="UniProtKB-UniRule"/>
</dbReference>
<dbReference type="PANTHER" id="PTHR43671:SF13">
    <property type="entry name" value="SERINE_THREONINE-PROTEIN KINASE NEK2"/>
    <property type="match status" value="1"/>
</dbReference>
<name>A0A3E2DN94_9ACTN</name>
<keyword evidence="6 7" id="KW-0067">ATP-binding</keyword>
<dbReference type="SUPFAM" id="SSF56112">
    <property type="entry name" value="Protein kinase-like (PK-like)"/>
    <property type="match status" value="1"/>
</dbReference>
<feature type="transmembrane region" description="Helical" evidence="8">
    <location>
        <begin position="372"/>
        <end position="392"/>
    </location>
</feature>
<dbReference type="Gene3D" id="1.10.510.10">
    <property type="entry name" value="Transferase(Phosphotransferase) domain 1"/>
    <property type="match status" value="1"/>
</dbReference>
<dbReference type="Pfam" id="PF00069">
    <property type="entry name" value="Pkinase"/>
    <property type="match status" value="1"/>
</dbReference>
<keyword evidence="8" id="KW-0812">Transmembrane</keyword>
<organism evidence="10 11">
    <name type="scientific">Cutibacterium avidum</name>
    <dbReference type="NCBI Taxonomy" id="33010"/>
    <lineage>
        <taxon>Bacteria</taxon>
        <taxon>Bacillati</taxon>
        <taxon>Actinomycetota</taxon>
        <taxon>Actinomycetes</taxon>
        <taxon>Propionibacteriales</taxon>
        <taxon>Propionibacteriaceae</taxon>
        <taxon>Cutibacterium</taxon>
    </lineage>
</organism>
<comment type="similarity">
    <text evidence="1">Belongs to the protein kinase superfamily. NEK Ser/Thr protein kinase family. NIMA subfamily.</text>
</comment>
<reference evidence="10 11" key="1">
    <citation type="submission" date="2017-07" db="EMBL/GenBank/DDBJ databases">
        <authorList>
            <person name="Sun Z.S."/>
            <person name="Albrecht U."/>
            <person name="Echele G."/>
            <person name="Lee C.C."/>
        </authorList>
    </citation>
    <scope>NUCLEOTIDE SEQUENCE [LARGE SCALE GENOMIC DNA]</scope>
    <source>
        <strain evidence="10 11">P16-029</strain>
    </source>
</reference>
<dbReference type="Proteomes" id="UP000259211">
    <property type="component" value="Unassembled WGS sequence"/>
</dbReference>
<accession>A0A3E2DN94</accession>
<dbReference type="PROSITE" id="PS00107">
    <property type="entry name" value="PROTEIN_KINASE_ATP"/>
    <property type="match status" value="1"/>
</dbReference>
<comment type="caution">
    <text evidence="10">The sequence shown here is derived from an EMBL/GenBank/DDBJ whole genome shotgun (WGS) entry which is preliminary data.</text>
</comment>
<dbReference type="InterPro" id="IPR050660">
    <property type="entry name" value="NEK_Ser/Thr_kinase"/>
</dbReference>
<dbReference type="PROSITE" id="PS00108">
    <property type="entry name" value="PROTEIN_KINASE_ST"/>
    <property type="match status" value="1"/>
</dbReference>
<gene>
    <name evidence="10" type="ORF">CHT91_00015</name>
</gene>
<proteinExistence type="inferred from homology"/>
<dbReference type="InterPro" id="IPR017441">
    <property type="entry name" value="Protein_kinase_ATP_BS"/>
</dbReference>
<dbReference type="AlphaFoldDB" id="A0A3E2DN94"/>
<protein>
    <recommendedName>
        <fullName evidence="2">non-specific serine/threonine protein kinase</fullName>
        <ecNumber evidence="2">2.7.11.1</ecNumber>
    </recommendedName>
</protein>
<dbReference type="PROSITE" id="PS50011">
    <property type="entry name" value="PROTEIN_KINASE_DOM"/>
    <property type="match status" value="1"/>
</dbReference>
<sequence>MRILLPFDFGSRYQAIRKIGQGASGYVFEGIDRAKEDRVAIKILRSGLDDDAQLVQRFVNECHTLTELEHPRIVAVRDLIVDQGMLGIVMELASGPTLGEQLVTTGSMAPGAALAVTRQVVEALSYAHGRGVVHRDIKPDNIILTNPDGIQNPGVKVADFGIAKILGESSTATHLVGTAHYLAPELISDNVVSPSADVYALGVTLYQMVSGQLPFGTGDDNPYSVAERHVHSTPAVIPGLDGQVWGLVRGMLAKNPVDRLSDNDVVNLVDDIIVDVEGQPPLAVPEGTLAPHTMTMLRQATSLTTPGSDEKSLAKLDDGQAPIDLEHLRTLGISASATVLKAGPGIDGETLDDLPVEEATEKSWWSSRTHRIIIYAAVILVIAAVVIVWMMAGSGSGNADKQGTKVVDGLSASLPMQTYPSGLNVSRAATVSKGTVKYTLTYRTIKKSVRGDVLEVVSSAHSCPDATWDDTVKVASHSPALTSIDAKCGWTITLEALSQEEPVTVTAKFSAKEAAISNQENLQTWLQDQQQATDKALNDDADTSTSYSLQRLQTMRIKIPSRVKEGSAIPVTILGTWPAGENKMTPIYTTPFKSNPTSILSDITGGKLENLRLTDRCSGAVSITPDGHDVTALHPASCSIGAEIGNYQVQDSPITVVAGGS</sequence>
<evidence type="ECO:0000256" key="6">
    <source>
        <dbReference type="ARBA" id="ARBA00022840"/>
    </source>
</evidence>
<dbReference type="InterPro" id="IPR008271">
    <property type="entry name" value="Ser/Thr_kinase_AS"/>
</dbReference>
<dbReference type="EMBL" id="NOWI01000001">
    <property type="protein sequence ID" value="RFT46764.1"/>
    <property type="molecule type" value="Genomic_DNA"/>
</dbReference>
<evidence type="ECO:0000256" key="2">
    <source>
        <dbReference type="ARBA" id="ARBA00012513"/>
    </source>
</evidence>
<evidence type="ECO:0000256" key="8">
    <source>
        <dbReference type="SAM" id="Phobius"/>
    </source>
</evidence>
<keyword evidence="8" id="KW-1133">Transmembrane helix</keyword>
<keyword evidence="4 7" id="KW-0547">Nucleotide-binding</keyword>
<keyword evidence="3" id="KW-0808">Transferase</keyword>
<dbReference type="CDD" id="cd14014">
    <property type="entry name" value="STKc_PknB_like"/>
    <property type="match status" value="1"/>
</dbReference>
<dbReference type="InterPro" id="IPR011009">
    <property type="entry name" value="Kinase-like_dom_sf"/>
</dbReference>
<evidence type="ECO:0000313" key="11">
    <source>
        <dbReference type="Proteomes" id="UP000259211"/>
    </source>
</evidence>
<dbReference type="InterPro" id="IPR000719">
    <property type="entry name" value="Prot_kinase_dom"/>
</dbReference>
<evidence type="ECO:0000256" key="3">
    <source>
        <dbReference type="ARBA" id="ARBA00022679"/>
    </source>
</evidence>
<evidence type="ECO:0000256" key="1">
    <source>
        <dbReference type="ARBA" id="ARBA00010886"/>
    </source>
</evidence>
<dbReference type="PANTHER" id="PTHR43671">
    <property type="entry name" value="SERINE/THREONINE-PROTEIN KINASE NEK"/>
    <property type="match status" value="1"/>
</dbReference>
<feature type="binding site" evidence="7">
    <location>
        <position position="42"/>
    </location>
    <ligand>
        <name>ATP</name>
        <dbReference type="ChEBI" id="CHEBI:30616"/>
    </ligand>
</feature>
<keyword evidence="5 10" id="KW-0418">Kinase</keyword>
<evidence type="ECO:0000259" key="9">
    <source>
        <dbReference type="PROSITE" id="PS50011"/>
    </source>
</evidence>
<keyword evidence="8" id="KW-0472">Membrane</keyword>
<dbReference type="GO" id="GO:0004674">
    <property type="term" value="F:protein serine/threonine kinase activity"/>
    <property type="evidence" value="ECO:0007669"/>
    <property type="project" value="UniProtKB-EC"/>
</dbReference>
<dbReference type="EC" id="2.7.11.1" evidence="2"/>
<evidence type="ECO:0000256" key="7">
    <source>
        <dbReference type="PROSITE-ProRule" id="PRU10141"/>
    </source>
</evidence>
<feature type="domain" description="Protein kinase" evidence="9">
    <location>
        <begin position="13"/>
        <end position="273"/>
    </location>
</feature>
<evidence type="ECO:0000313" key="10">
    <source>
        <dbReference type="EMBL" id="RFT46764.1"/>
    </source>
</evidence>
<evidence type="ECO:0000256" key="5">
    <source>
        <dbReference type="ARBA" id="ARBA00022777"/>
    </source>
</evidence>
<dbReference type="SMART" id="SM00220">
    <property type="entry name" value="S_TKc"/>
    <property type="match status" value="1"/>
</dbReference>
<evidence type="ECO:0000256" key="4">
    <source>
        <dbReference type="ARBA" id="ARBA00022741"/>
    </source>
</evidence>